<evidence type="ECO:0000313" key="3">
    <source>
        <dbReference type="Proteomes" id="UP000006835"/>
    </source>
</evidence>
<dbReference type="PANTHER" id="PTHR45947">
    <property type="entry name" value="SULFOQUINOVOSYL TRANSFERASE SQD2"/>
    <property type="match status" value="1"/>
</dbReference>
<dbReference type="GO" id="GO:0016757">
    <property type="term" value="F:glycosyltransferase activity"/>
    <property type="evidence" value="ECO:0007669"/>
    <property type="project" value="InterPro"/>
</dbReference>
<reference key="1">
    <citation type="submission" date="2010-11" db="EMBL/GenBank/DDBJ databases">
        <title>Complete sequence of Caldicellulosiruptor kronotskyensis 2002.</title>
        <authorList>
            <consortium name="US DOE Joint Genome Institute"/>
            <person name="Lucas S."/>
            <person name="Copeland A."/>
            <person name="Lapidus A."/>
            <person name="Cheng J.-F."/>
            <person name="Bruce D."/>
            <person name="Goodwin L."/>
            <person name="Pitluck S."/>
            <person name="Davenport K."/>
            <person name="Detter J.C."/>
            <person name="Han C."/>
            <person name="Tapia R."/>
            <person name="Land M."/>
            <person name="Hauser L."/>
            <person name="Jeffries C."/>
            <person name="Kyrpides N."/>
            <person name="Ivanova N."/>
            <person name="Mikhailova N."/>
            <person name="Blumer-Schuette S.E."/>
            <person name="Kelly R.M."/>
            <person name="Woyke T."/>
        </authorList>
    </citation>
    <scope>NUCLEOTIDE SEQUENCE</scope>
    <source>
        <strain>2002</strain>
    </source>
</reference>
<dbReference type="PANTHER" id="PTHR45947:SF3">
    <property type="entry name" value="SULFOQUINOVOSYL TRANSFERASE SQD2"/>
    <property type="match status" value="1"/>
</dbReference>
<dbReference type="Gene3D" id="3.40.50.2000">
    <property type="entry name" value="Glycogen Phosphorylase B"/>
    <property type="match status" value="2"/>
</dbReference>
<dbReference type="CAZy" id="GT4">
    <property type="family name" value="Glycosyltransferase Family 4"/>
</dbReference>
<dbReference type="KEGG" id="ckn:Calkro_0367"/>
<evidence type="ECO:0000259" key="1">
    <source>
        <dbReference type="Pfam" id="PF00534"/>
    </source>
</evidence>
<dbReference type="AlphaFoldDB" id="E4SDY3"/>
<sequence>MRKKVGLIAICDFIDFPPGGEVSFLTSILKEWKYEDLEIDLIGMTHSLNENVGNWQKRSIGEKEYNFFPVFKEVREKEKTRIPFRFRMVWGLLKFRKEIMKKKYDILYIHCPELILPFLGDNKTVVVYHVHGEPQHTLKVSRFSIFRFHIFSFLYNTIIKIAITKSKKVIWVSQKALKSYLGEKYSKEKNIVIPSPYDSSLFCLCEEDNLVKKTNQIIIFVGRLSAVKNLNLLIDSFKLVREEKKNVKLILCGDGEERIKLERYVEERGLKDDVIFTGYLKREEIRFFLNKADVFVLTSLKEGSPVCVVEALAMGVPVVTVDVGDVKEIIRDGYNGYVVERYDPVLISTAIVKILREGRDKYKENCIKSVLARSPSAIANRVYDVLKSC</sequence>
<dbReference type="Proteomes" id="UP000006835">
    <property type="component" value="Chromosome"/>
</dbReference>
<evidence type="ECO:0000313" key="2">
    <source>
        <dbReference type="EMBL" id="ADQ45270.1"/>
    </source>
</evidence>
<dbReference type="SUPFAM" id="SSF53756">
    <property type="entry name" value="UDP-Glycosyltransferase/glycogen phosphorylase"/>
    <property type="match status" value="1"/>
</dbReference>
<keyword evidence="2" id="KW-0808">Transferase</keyword>
<dbReference type="InterPro" id="IPR050194">
    <property type="entry name" value="Glycosyltransferase_grp1"/>
</dbReference>
<name>E4SDY3_CALK2</name>
<dbReference type="EMBL" id="CP002330">
    <property type="protein sequence ID" value="ADQ45270.1"/>
    <property type="molecule type" value="Genomic_DNA"/>
</dbReference>
<dbReference type="PATRIC" id="fig|632348.3.peg.396"/>
<protein>
    <submittedName>
        <fullName evidence="2">Glycosyl transferase group 1</fullName>
    </submittedName>
</protein>
<keyword evidence="3" id="KW-1185">Reference proteome</keyword>
<gene>
    <name evidence="2" type="ordered locus">Calkro_0367</name>
</gene>
<feature type="domain" description="Glycosyl transferase family 1" evidence="1">
    <location>
        <begin position="209"/>
        <end position="367"/>
    </location>
</feature>
<dbReference type="InterPro" id="IPR001296">
    <property type="entry name" value="Glyco_trans_1"/>
</dbReference>
<dbReference type="Pfam" id="PF00534">
    <property type="entry name" value="Glycos_transf_1"/>
    <property type="match status" value="1"/>
</dbReference>
<dbReference type="HOGENOM" id="CLU_717152_0_0_9"/>
<proteinExistence type="predicted"/>
<reference evidence="2 3" key="2">
    <citation type="journal article" date="2011" name="J. Bacteriol.">
        <title>Complete genome sequences for the anaerobic, extremely thermophilic plant biomass-degrading bacteria Caldicellulosiruptor hydrothermalis, Caldicellulosiruptor kristjanssonii, Caldicellulosiruptor kronotskyensis, Caldicellulosiruptor owensenis, and Caldicellulosiruptor lactoaceticus.</title>
        <authorList>
            <person name="Blumer-Schuette S.E."/>
            <person name="Ozdemir I."/>
            <person name="Mistry D."/>
            <person name="Lucas S."/>
            <person name="Lapidus A."/>
            <person name="Cheng J.F."/>
            <person name="Goodwin L.A."/>
            <person name="Pitluck S."/>
            <person name="Land M.L."/>
            <person name="Hauser L.J."/>
            <person name="Woyke T."/>
            <person name="Mikhailova N."/>
            <person name="Pati A."/>
            <person name="Kyrpides N.C."/>
            <person name="Ivanova N."/>
            <person name="Detter J.C."/>
            <person name="Walston-Davenport K."/>
            <person name="Han S."/>
            <person name="Adams M.W."/>
            <person name="Kelly R.M."/>
        </authorList>
    </citation>
    <scope>NUCLEOTIDE SEQUENCE [LARGE SCALE GENOMIC DNA]</scope>
    <source>
        <strain evidence="3">DSM 18902 / VKM B-2412 / 2002</strain>
    </source>
</reference>
<accession>E4SDY3</accession>
<organism evidence="2 3">
    <name type="scientific">Caldicellulosiruptor kronotskyensis (strain DSM 18902 / VKM B-2412 / 2002)</name>
    <dbReference type="NCBI Taxonomy" id="632348"/>
    <lineage>
        <taxon>Bacteria</taxon>
        <taxon>Bacillati</taxon>
        <taxon>Bacillota</taxon>
        <taxon>Bacillota incertae sedis</taxon>
        <taxon>Caldicellulosiruptorales</taxon>
        <taxon>Caldicellulosiruptoraceae</taxon>
        <taxon>Caldicellulosiruptor</taxon>
    </lineage>
</organism>